<evidence type="ECO:0000256" key="6">
    <source>
        <dbReference type="ARBA" id="ARBA00023136"/>
    </source>
</evidence>
<keyword evidence="2" id="KW-0813">Transport</keyword>
<dbReference type="OrthoDB" id="9773404at2"/>
<feature type="transmembrane region" description="Helical" evidence="7">
    <location>
        <begin position="385"/>
        <end position="404"/>
    </location>
</feature>
<dbReference type="CDD" id="cd17319">
    <property type="entry name" value="MFS_ExuT_GudP_like"/>
    <property type="match status" value="1"/>
</dbReference>
<keyword evidence="10" id="KW-1185">Reference proteome</keyword>
<organism evidence="9 10">
    <name type="scientific">Fontibacillus panacisegetis</name>
    <dbReference type="NCBI Taxonomy" id="670482"/>
    <lineage>
        <taxon>Bacteria</taxon>
        <taxon>Bacillati</taxon>
        <taxon>Bacillota</taxon>
        <taxon>Bacilli</taxon>
        <taxon>Bacillales</taxon>
        <taxon>Paenibacillaceae</taxon>
        <taxon>Fontibacillus</taxon>
    </lineage>
</organism>
<keyword evidence="3" id="KW-1003">Cell membrane</keyword>
<feature type="transmembrane region" description="Helical" evidence="7">
    <location>
        <begin position="318"/>
        <end position="341"/>
    </location>
</feature>
<dbReference type="Pfam" id="PF07690">
    <property type="entry name" value="MFS_1"/>
    <property type="match status" value="1"/>
</dbReference>
<dbReference type="InterPro" id="IPR020846">
    <property type="entry name" value="MFS_dom"/>
</dbReference>
<sequence length="421" mass="45785">MTTTRFAFKWKYLILVLLFLGWSVGNLDRFAISYAVLGITEDLGLNASSTGIILSSFFAGYALMQLPGGWLADKFGYRKVIITSIILWSIFTILTGIAWSLTSLILVRFLFGLSEGSFFPSASKAITNWFPTNERSRAMSIMLTSASVMGVVTPIAATQVMANNGWRSLFYIVGAIGLGFAVLFIFFLKEKIKQETKPVPVVKQGAVKTAVKGAPLRSILKSAFVWKLFIGYFSIYVVSWGLNSWMPTYMMNVRDLDLASIGYLSAIPAFVGIFAMVISGIVLDKLPRGRELQVAAISAILIAVLLYLMETASSTGMFIAYQCLIIVFQSFVIILIASAALKHLPEESAATANGFINTGAQLAGFLAPTMIGFMVQASGGSYSSAFFLMMAFACVSAVSLMLIFRSNKTSNVAMKEGIVNE</sequence>
<dbReference type="PROSITE" id="PS50850">
    <property type="entry name" value="MFS"/>
    <property type="match status" value="1"/>
</dbReference>
<evidence type="ECO:0000313" key="10">
    <source>
        <dbReference type="Proteomes" id="UP000198972"/>
    </source>
</evidence>
<feature type="transmembrane region" description="Helical" evidence="7">
    <location>
        <begin position="294"/>
        <end position="312"/>
    </location>
</feature>
<dbReference type="SUPFAM" id="SSF103473">
    <property type="entry name" value="MFS general substrate transporter"/>
    <property type="match status" value="1"/>
</dbReference>
<name>A0A1G7V5Z3_9BACL</name>
<evidence type="ECO:0000256" key="3">
    <source>
        <dbReference type="ARBA" id="ARBA00022475"/>
    </source>
</evidence>
<dbReference type="STRING" id="670482.SAMN04488542_1597"/>
<dbReference type="GO" id="GO:0005886">
    <property type="term" value="C:plasma membrane"/>
    <property type="evidence" value="ECO:0007669"/>
    <property type="project" value="UniProtKB-SubCell"/>
</dbReference>
<accession>A0A1G7V5Z3</accession>
<keyword evidence="4 7" id="KW-0812">Transmembrane</keyword>
<feature type="domain" description="Major facilitator superfamily (MFS) profile" evidence="8">
    <location>
        <begin position="14"/>
        <end position="408"/>
    </location>
</feature>
<dbReference type="Proteomes" id="UP000198972">
    <property type="component" value="Unassembled WGS sequence"/>
</dbReference>
<evidence type="ECO:0000256" key="4">
    <source>
        <dbReference type="ARBA" id="ARBA00022692"/>
    </source>
</evidence>
<dbReference type="AlphaFoldDB" id="A0A1G7V5Z3"/>
<dbReference type="GO" id="GO:0022857">
    <property type="term" value="F:transmembrane transporter activity"/>
    <property type="evidence" value="ECO:0007669"/>
    <property type="project" value="InterPro"/>
</dbReference>
<proteinExistence type="predicted"/>
<dbReference type="Gene3D" id="1.20.1250.20">
    <property type="entry name" value="MFS general substrate transporter like domains"/>
    <property type="match status" value="2"/>
</dbReference>
<comment type="subcellular location">
    <subcellularLocation>
        <location evidence="1">Cell membrane</location>
        <topology evidence="1">Multi-pass membrane protein</topology>
    </subcellularLocation>
</comment>
<dbReference type="InterPro" id="IPR036259">
    <property type="entry name" value="MFS_trans_sf"/>
</dbReference>
<feature type="transmembrane region" description="Helical" evidence="7">
    <location>
        <begin position="169"/>
        <end position="188"/>
    </location>
</feature>
<feature type="transmembrane region" description="Helical" evidence="7">
    <location>
        <begin position="12"/>
        <end position="37"/>
    </location>
</feature>
<dbReference type="InterPro" id="IPR000849">
    <property type="entry name" value="Sugar_P_transporter"/>
</dbReference>
<dbReference type="InterPro" id="IPR011701">
    <property type="entry name" value="MFS"/>
</dbReference>
<gene>
    <name evidence="9" type="ORF">SAMN04488542_1597</name>
</gene>
<dbReference type="EMBL" id="FNBG01000059">
    <property type="protein sequence ID" value="SDG55186.1"/>
    <property type="molecule type" value="Genomic_DNA"/>
</dbReference>
<feature type="transmembrane region" description="Helical" evidence="7">
    <location>
        <begin position="362"/>
        <end position="379"/>
    </location>
</feature>
<evidence type="ECO:0000259" key="8">
    <source>
        <dbReference type="PROSITE" id="PS50850"/>
    </source>
</evidence>
<evidence type="ECO:0000256" key="7">
    <source>
        <dbReference type="SAM" id="Phobius"/>
    </source>
</evidence>
<dbReference type="PIRSF" id="PIRSF002808">
    <property type="entry name" value="Hexose_phosphate_transp"/>
    <property type="match status" value="1"/>
</dbReference>
<evidence type="ECO:0000256" key="2">
    <source>
        <dbReference type="ARBA" id="ARBA00022448"/>
    </source>
</evidence>
<dbReference type="PANTHER" id="PTHR11662">
    <property type="entry name" value="SOLUTE CARRIER FAMILY 17"/>
    <property type="match status" value="1"/>
</dbReference>
<dbReference type="InterPro" id="IPR050382">
    <property type="entry name" value="MFS_Na/Anion_cotransporter"/>
</dbReference>
<keyword evidence="5 7" id="KW-1133">Transmembrane helix</keyword>
<dbReference type="RefSeq" id="WP_091236568.1">
    <property type="nucleotide sequence ID" value="NZ_FNBG01000059.1"/>
</dbReference>
<feature type="transmembrane region" description="Helical" evidence="7">
    <location>
        <begin position="262"/>
        <end position="282"/>
    </location>
</feature>
<feature type="transmembrane region" description="Helical" evidence="7">
    <location>
        <begin position="224"/>
        <end position="242"/>
    </location>
</feature>
<keyword evidence="6 7" id="KW-0472">Membrane</keyword>
<reference evidence="9 10" key="1">
    <citation type="submission" date="2016-10" db="EMBL/GenBank/DDBJ databases">
        <authorList>
            <person name="de Groot N.N."/>
        </authorList>
    </citation>
    <scope>NUCLEOTIDE SEQUENCE [LARGE SCALE GENOMIC DNA]</scope>
    <source>
        <strain evidence="9 10">DSM 28129</strain>
    </source>
</reference>
<evidence type="ECO:0000256" key="1">
    <source>
        <dbReference type="ARBA" id="ARBA00004651"/>
    </source>
</evidence>
<protein>
    <submittedName>
        <fullName evidence="9">Sugar phosphate permease</fullName>
    </submittedName>
</protein>
<evidence type="ECO:0000256" key="5">
    <source>
        <dbReference type="ARBA" id="ARBA00022989"/>
    </source>
</evidence>
<evidence type="ECO:0000313" key="9">
    <source>
        <dbReference type="EMBL" id="SDG55186.1"/>
    </source>
</evidence>
<feature type="transmembrane region" description="Helical" evidence="7">
    <location>
        <begin position="43"/>
        <end position="64"/>
    </location>
</feature>
<dbReference type="PANTHER" id="PTHR11662:SF399">
    <property type="entry name" value="FI19708P1-RELATED"/>
    <property type="match status" value="1"/>
</dbReference>
<feature type="transmembrane region" description="Helical" evidence="7">
    <location>
        <begin position="76"/>
        <end position="99"/>
    </location>
</feature>